<keyword evidence="2 5" id="KW-0812">Transmembrane</keyword>
<dbReference type="GO" id="GO:0012505">
    <property type="term" value="C:endomembrane system"/>
    <property type="evidence" value="ECO:0007669"/>
    <property type="project" value="UniProtKB-SubCell"/>
</dbReference>
<proteinExistence type="predicted"/>
<keyword evidence="4 5" id="KW-0472">Membrane</keyword>
<dbReference type="Pfam" id="PF06803">
    <property type="entry name" value="DUF1232"/>
    <property type="match status" value="1"/>
</dbReference>
<dbReference type="Proteomes" id="UP000469346">
    <property type="component" value="Unassembled WGS sequence"/>
</dbReference>
<reference evidence="7 8" key="1">
    <citation type="submission" date="2020-02" db="EMBL/GenBank/DDBJ databases">
        <title>Comparative genomics of sulfur disproportionating microorganisms.</title>
        <authorList>
            <person name="Ward L.M."/>
            <person name="Bertran E."/>
            <person name="Johnston D.T."/>
        </authorList>
    </citation>
    <scope>NUCLEOTIDE SEQUENCE [LARGE SCALE GENOMIC DNA]</scope>
    <source>
        <strain evidence="7 8">DSM 100025</strain>
    </source>
</reference>
<evidence type="ECO:0000313" key="7">
    <source>
        <dbReference type="EMBL" id="NDY42651.1"/>
    </source>
</evidence>
<feature type="transmembrane region" description="Helical" evidence="5">
    <location>
        <begin position="58"/>
        <end position="80"/>
    </location>
</feature>
<evidence type="ECO:0000313" key="8">
    <source>
        <dbReference type="Proteomes" id="UP000469346"/>
    </source>
</evidence>
<sequence length="126" mass="14101">MPPAFDTEVLRRAARSIPKFLALLVNLLRDPRVSAGDKAILGATVAYLLNPVDLVPDWIPFLGMVDDVYLVALALLRLLVRTDEAVLREHWRGEGDIVRSAREIAELAIRFLPERIRHALLAKVNA</sequence>
<accession>A0A6N9TMY5</accession>
<dbReference type="InterPro" id="IPR010652">
    <property type="entry name" value="DUF1232"/>
</dbReference>
<evidence type="ECO:0000256" key="1">
    <source>
        <dbReference type="ARBA" id="ARBA00004127"/>
    </source>
</evidence>
<evidence type="ECO:0000256" key="3">
    <source>
        <dbReference type="ARBA" id="ARBA00022989"/>
    </source>
</evidence>
<comment type="subcellular location">
    <subcellularLocation>
        <location evidence="1">Endomembrane system</location>
        <topology evidence="1">Multi-pass membrane protein</topology>
    </subcellularLocation>
</comment>
<keyword evidence="3 5" id="KW-1133">Transmembrane helix</keyword>
<comment type="caution">
    <text evidence="7">The sequence shown here is derived from an EMBL/GenBank/DDBJ whole genome shotgun (WGS) entry which is preliminary data.</text>
</comment>
<dbReference type="AlphaFoldDB" id="A0A6N9TMY5"/>
<evidence type="ECO:0000256" key="4">
    <source>
        <dbReference type="ARBA" id="ARBA00023136"/>
    </source>
</evidence>
<keyword evidence="8" id="KW-1185">Reference proteome</keyword>
<dbReference type="RefSeq" id="WP_163298787.1">
    <property type="nucleotide sequence ID" value="NZ_JAAGRR010000073.1"/>
</dbReference>
<protein>
    <submittedName>
        <fullName evidence="7">DUF1232 domain-containing protein</fullName>
    </submittedName>
</protein>
<dbReference type="EMBL" id="JAAGRR010000073">
    <property type="protein sequence ID" value="NDY42651.1"/>
    <property type="molecule type" value="Genomic_DNA"/>
</dbReference>
<feature type="domain" description="DUF1232" evidence="6">
    <location>
        <begin position="38"/>
        <end position="73"/>
    </location>
</feature>
<name>A0A6N9TMY5_DISTH</name>
<evidence type="ECO:0000256" key="5">
    <source>
        <dbReference type="SAM" id="Phobius"/>
    </source>
</evidence>
<gene>
    <name evidence="7" type="ORF">G3N55_07330</name>
</gene>
<evidence type="ECO:0000256" key="2">
    <source>
        <dbReference type="ARBA" id="ARBA00022692"/>
    </source>
</evidence>
<evidence type="ECO:0000259" key="6">
    <source>
        <dbReference type="Pfam" id="PF06803"/>
    </source>
</evidence>
<organism evidence="7 8">
    <name type="scientific">Dissulfurirhabdus thermomarina</name>
    <dbReference type="NCBI Taxonomy" id="1765737"/>
    <lineage>
        <taxon>Bacteria</taxon>
        <taxon>Deltaproteobacteria</taxon>
        <taxon>Dissulfurirhabdaceae</taxon>
        <taxon>Dissulfurirhabdus</taxon>
    </lineage>
</organism>